<protein>
    <recommendedName>
        <fullName evidence="3">CBS domain-containing protein</fullName>
    </recommendedName>
</protein>
<reference evidence="5" key="1">
    <citation type="journal article" date="2019" name="Int. J. Syst. Evol. Microbiol.">
        <title>The Global Catalogue of Microorganisms (GCM) 10K type strain sequencing project: providing services to taxonomists for standard genome sequencing and annotation.</title>
        <authorList>
            <consortium name="The Broad Institute Genomics Platform"/>
            <consortium name="The Broad Institute Genome Sequencing Center for Infectious Disease"/>
            <person name="Wu L."/>
            <person name="Ma J."/>
        </authorList>
    </citation>
    <scope>NUCLEOTIDE SEQUENCE [LARGE SCALE GENOMIC DNA]</scope>
    <source>
        <strain evidence="5">JCM 4957</strain>
    </source>
</reference>
<dbReference type="Pfam" id="PF00571">
    <property type="entry name" value="CBS"/>
    <property type="match status" value="1"/>
</dbReference>
<accession>A0ABQ2ZT40</accession>
<proteinExistence type="predicted"/>
<dbReference type="InterPro" id="IPR000644">
    <property type="entry name" value="CBS_dom"/>
</dbReference>
<dbReference type="EMBL" id="BMWE01000009">
    <property type="protein sequence ID" value="GGY24878.1"/>
    <property type="molecule type" value="Genomic_DNA"/>
</dbReference>
<keyword evidence="5" id="KW-1185">Reference proteome</keyword>
<keyword evidence="1" id="KW-0129">CBS domain</keyword>
<evidence type="ECO:0000313" key="4">
    <source>
        <dbReference type="EMBL" id="GGY24878.1"/>
    </source>
</evidence>
<feature type="domain" description="CBS" evidence="3">
    <location>
        <begin position="1"/>
        <end position="55"/>
    </location>
</feature>
<evidence type="ECO:0000259" key="3">
    <source>
        <dbReference type="PROSITE" id="PS51371"/>
    </source>
</evidence>
<evidence type="ECO:0000256" key="2">
    <source>
        <dbReference type="SAM" id="MobiDB-lite"/>
    </source>
</evidence>
<organism evidence="4 5">
    <name type="scientific">Streptomyces djakartensis</name>
    <dbReference type="NCBI Taxonomy" id="68193"/>
    <lineage>
        <taxon>Bacteria</taxon>
        <taxon>Bacillati</taxon>
        <taxon>Actinomycetota</taxon>
        <taxon>Actinomycetes</taxon>
        <taxon>Kitasatosporales</taxon>
        <taxon>Streptomycetaceae</taxon>
        <taxon>Streptomyces</taxon>
    </lineage>
</organism>
<gene>
    <name evidence="4" type="ORF">GCM10010384_34830</name>
</gene>
<evidence type="ECO:0000313" key="5">
    <source>
        <dbReference type="Proteomes" id="UP000653308"/>
    </source>
</evidence>
<dbReference type="InterPro" id="IPR046342">
    <property type="entry name" value="CBS_dom_sf"/>
</dbReference>
<dbReference type="PROSITE" id="PS51371">
    <property type="entry name" value="CBS"/>
    <property type="match status" value="1"/>
</dbReference>
<evidence type="ECO:0000256" key="1">
    <source>
        <dbReference type="PROSITE-ProRule" id="PRU00703"/>
    </source>
</evidence>
<dbReference type="SUPFAM" id="SSF54631">
    <property type="entry name" value="CBS-domain pair"/>
    <property type="match status" value="1"/>
</dbReference>
<sequence>MIRVVTEATTVADAIEVLRRRASLAVTRDAAGRLTGLVTLDDLLARLMHRPRPDRGRGSEPPAHLHTARRGPRAQLAGRRTPVAAWELGADVPASGIGAQHLPGAAR</sequence>
<comment type="caution">
    <text evidence="4">The sequence shown here is derived from an EMBL/GenBank/DDBJ whole genome shotgun (WGS) entry which is preliminary data.</text>
</comment>
<name>A0ABQ2ZT40_9ACTN</name>
<feature type="region of interest" description="Disordered" evidence="2">
    <location>
        <begin position="49"/>
        <end position="79"/>
    </location>
</feature>
<dbReference type="Proteomes" id="UP000653308">
    <property type="component" value="Unassembled WGS sequence"/>
</dbReference>